<dbReference type="PANTHER" id="PTHR24107:SF27">
    <property type="entry name" value="DYNEIN REGULATORY COMPLEX SUBUNIT 5"/>
    <property type="match status" value="1"/>
</dbReference>
<comment type="caution">
    <text evidence="4">The sequence shown here is derived from an EMBL/GenBank/DDBJ whole genome shotgun (WGS) entry which is preliminary data.</text>
</comment>
<sequence>MAESLVLGSASSPPPLLAEERNVAGDARRMRRIITEDYGWSLATIPALSDLCLQHIGRNFQHNPLLEKLLPKHRSKVLEQLSTSLPLPVTTNLISCEDYWRRCCSERWQNCDISHYGFSWKRLFFERHLENLIELFIPDLTDTGPLCGTAELSKNYIRRLEIQQLLPPVKVEMRKEDEADNVSDSGSDVGGDLPSMDHFDLNLIAGSLCDLEELHLVYGVTGCGMNFEWNLFRFTDRDCEALANCLKTFKKLKVFRLYRSRVDDSKIRVLIRSLLNHPSLVHLNLSHNQISDRGARAIGKLLNHSQLQTLNLCNNDIRPHGAQAIAHALTKNSILQILDLRLNHIGDEGGQALCSALLQNNSLHTLHIGSNELSEPTATVLAQVLSQNSALKSVNISCNHIGLDGGKQLLEGLSENKTLLSFALRLTDVGQESEFYMSQILRDNQERGRVQVQQKRLSTSGPDR</sequence>
<name>A0ABN9MBT5_9NEOB</name>
<proteinExistence type="predicted"/>
<dbReference type="Proteomes" id="UP001176940">
    <property type="component" value="Unassembled WGS sequence"/>
</dbReference>
<gene>
    <name evidence="4" type="ORF">RIMI_LOCUS17725619</name>
</gene>
<keyword evidence="3" id="KW-0206">Cytoskeleton</keyword>
<dbReference type="EMBL" id="CAUEEQ010052417">
    <property type="protein sequence ID" value="CAJ0961391.1"/>
    <property type="molecule type" value="Genomic_DNA"/>
</dbReference>
<protein>
    <recommendedName>
        <fullName evidence="6">T-complex-associated testis-expressed protein 1</fullName>
    </recommendedName>
</protein>
<dbReference type="SMART" id="SM00368">
    <property type="entry name" value="LRR_RI"/>
    <property type="match status" value="5"/>
</dbReference>
<dbReference type="InterPro" id="IPR032675">
    <property type="entry name" value="LRR_dom_sf"/>
</dbReference>
<dbReference type="InterPro" id="IPR001611">
    <property type="entry name" value="Leu-rich_rpt"/>
</dbReference>
<keyword evidence="2" id="KW-0963">Cytoplasm</keyword>
<evidence type="ECO:0008006" key="6">
    <source>
        <dbReference type="Google" id="ProtNLM"/>
    </source>
</evidence>
<evidence type="ECO:0000313" key="4">
    <source>
        <dbReference type="EMBL" id="CAJ0961391.1"/>
    </source>
</evidence>
<accession>A0ABN9MBT5</accession>
<organism evidence="4 5">
    <name type="scientific">Ranitomeya imitator</name>
    <name type="common">mimic poison frog</name>
    <dbReference type="NCBI Taxonomy" id="111125"/>
    <lineage>
        <taxon>Eukaryota</taxon>
        <taxon>Metazoa</taxon>
        <taxon>Chordata</taxon>
        <taxon>Craniata</taxon>
        <taxon>Vertebrata</taxon>
        <taxon>Euteleostomi</taxon>
        <taxon>Amphibia</taxon>
        <taxon>Batrachia</taxon>
        <taxon>Anura</taxon>
        <taxon>Neobatrachia</taxon>
        <taxon>Hyloidea</taxon>
        <taxon>Dendrobatidae</taxon>
        <taxon>Dendrobatinae</taxon>
        <taxon>Ranitomeya</taxon>
    </lineage>
</organism>
<evidence type="ECO:0000313" key="5">
    <source>
        <dbReference type="Proteomes" id="UP001176940"/>
    </source>
</evidence>
<keyword evidence="5" id="KW-1185">Reference proteome</keyword>
<reference evidence="4" key="1">
    <citation type="submission" date="2023-07" db="EMBL/GenBank/DDBJ databases">
        <authorList>
            <person name="Stuckert A."/>
        </authorList>
    </citation>
    <scope>NUCLEOTIDE SEQUENCE</scope>
</reference>
<dbReference type="InterPro" id="IPR052410">
    <property type="entry name" value="DRC5"/>
</dbReference>
<dbReference type="Pfam" id="PF13516">
    <property type="entry name" value="LRR_6"/>
    <property type="match status" value="4"/>
</dbReference>
<dbReference type="Gene3D" id="3.80.10.10">
    <property type="entry name" value="Ribonuclease Inhibitor"/>
    <property type="match status" value="2"/>
</dbReference>
<dbReference type="SUPFAM" id="SSF52047">
    <property type="entry name" value="RNI-like"/>
    <property type="match status" value="1"/>
</dbReference>
<dbReference type="PANTHER" id="PTHR24107">
    <property type="entry name" value="YNEIN REGULATORY COMPLEX SUBUNIT 5"/>
    <property type="match status" value="1"/>
</dbReference>
<comment type="subcellular location">
    <subcellularLocation>
        <location evidence="1">Cytoplasm</location>
        <location evidence="1">Cytoskeleton</location>
    </subcellularLocation>
</comment>
<evidence type="ECO:0000256" key="1">
    <source>
        <dbReference type="ARBA" id="ARBA00004245"/>
    </source>
</evidence>
<evidence type="ECO:0000256" key="3">
    <source>
        <dbReference type="ARBA" id="ARBA00023212"/>
    </source>
</evidence>
<evidence type="ECO:0000256" key="2">
    <source>
        <dbReference type="ARBA" id="ARBA00022490"/>
    </source>
</evidence>